<dbReference type="CDD" id="cd13597">
    <property type="entry name" value="PBP2_lipoprotein_Tp32"/>
    <property type="match status" value="1"/>
</dbReference>
<dbReference type="PANTHER" id="PTHR30429">
    <property type="entry name" value="D-METHIONINE-BINDING LIPOPROTEIN METQ"/>
    <property type="match status" value="1"/>
</dbReference>
<dbReference type="KEGG" id="ipo:Ilyop_1192"/>
<dbReference type="AlphaFoldDB" id="E3H8J1"/>
<dbReference type="EMBL" id="CP002281">
    <property type="protein sequence ID" value="ADO82973.1"/>
    <property type="molecule type" value="Genomic_DNA"/>
</dbReference>
<dbReference type="STRING" id="572544.Ilyop_1192"/>
<dbReference type="SUPFAM" id="SSF53850">
    <property type="entry name" value="Periplasmic binding protein-like II"/>
    <property type="match status" value="1"/>
</dbReference>
<dbReference type="PANTHER" id="PTHR30429:SF0">
    <property type="entry name" value="METHIONINE-BINDING LIPOPROTEIN METQ"/>
    <property type="match status" value="1"/>
</dbReference>
<evidence type="ECO:0000313" key="9">
    <source>
        <dbReference type="Proteomes" id="UP000006875"/>
    </source>
</evidence>
<proteinExistence type="inferred from homology"/>
<dbReference type="PIRSF" id="PIRSF002854">
    <property type="entry name" value="MetQ"/>
    <property type="match status" value="1"/>
</dbReference>
<dbReference type="HOGENOM" id="CLU_067080_0_0_0"/>
<organism evidence="8 9">
    <name type="scientific">Ilyobacter polytropus (strain ATCC 51220 / DSM 2926 / LMG 16218 / CuHBu1)</name>
    <dbReference type="NCBI Taxonomy" id="572544"/>
    <lineage>
        <taxon>Bacteria</taxon>
        <taxon>Fusobacteriati</taxon>
        <taxon>Fusobacteriota</taxon>
        <taxon>Fusobacteriia</taxon>
        <taxon>Fusobacteriales</taxon>
        <taxon>Fusobacteriaceae</taxon>
        <taxon>Ilyobacter</taxon>
    </lineage>
</organism>
<dbReference type="PROSITE" id="PS51257">
    <property type="entry name" value="PROKAR_LIPOPROTEIN"/>
    <property type="match status" value="1"/>
</dbReference>
<keyword evidence="3" id="KW-0472">Membrane</keyword>
<dbReference type="InterPro" id="IPR004872">
    <property type="entry name" value="Lipoprotein_NlpA"/>
</dbReference>
<keyword evidence="5 6" id="KW-0449">Lipoprotein</keyword>
<evidence type="ECO:0000256" key="2">
    <source>
        <dbReference type="ARBA" id="ARBA00022729"/>
    </source>
</evidence>
<dbReference type="OrthoDB" id="9812878at2"/>
<keyword evidence="9" id="KW-1185">Reference proteome</keyword>
<feature type="lipid moiety-binding region" description="S-diacylglycerol cysteine" evidence="7">
    <location>
        <position position="21"/>
    </location>
</feature>
<dbReference type="Pfam" id="PF03180">
    <property type="entry name" value="Lipoprotein_9"/>
    <property type="match status" value="1"/>
</dbReference>
<dbReference type="eggNOG" id="COG1464">
    <property type="taxonomic scope" value="Bacteria"/>
</dbReference>
<dbReference type="GO" id="GO:0016020">
    <property type="term" value="C:membrane"/>
    <property type="evidence" value="ECO:0007669"/>
    <property type="project" value="UniProtKB-SubCell"/>
</dbReference>
<evidence type="ECO:0000256" key="1">
    <source>
        <dbReference type="ARBA" id="ARBA00004635"/>
    </source>
</evidence>
<evidence type="ECO:0000256" key="5">
    <source>
        <dbReference type="ARBA" id="ARBA00023288"/>
    </source>
</evidence>
<evidence type="ECO:0000256" key="4">
    <source>
        <dbReference type="ARBA" id="ARBA00023139"/>
    </source>
</evidence>
<evidence type="ECO:0000313" key="8">
    <source>
        <dbReference type="EMBL" id="ADO82973.1"/>
    </source>
</evidence>
<reference evidence="8 9" key="1">
    <citation type="journal article" date="2010" name="Stand. Genomic Sci.">
        <title>Complete genome sequence of Ilyobacter polytropus type strain (CuHbu1).</title>
        <authorList>
            <person name="Sikorski J."/>
            <person name="Chertkov O."/>
            <person name="Lapidus A."/>
            <person name="Nolan M."/>
            <person name="Lucas S."/>
            <person name="Del Rio T.G."/>
            <person name="Tice H."/>
            <person name="Cheng J.F."/>
            <person name="Tapia R."/>
            <person name="Han C."/>
            <person name="Goodwin L."/>
            <person name="Pitluck S."/>
            <person name="Liolios K."/>
            <person name="Ivanova N."/>
            <person name="Mavromatis K."/>
            <person name="Mikhailova N."/>
            <person name="Pati A."/>
            <person name="Chen A."/>
            <person name="Palaniappan K."/>
            <person name="Land M."/>
            <person name="Hauser L."/>
            <person name="Chang Y.J."/>
            <person name="Jeffries C.D."/>
            <person name="Brambilla E."/>
            <person name="Yasawong M."/>
            <person name="Rohde M."/>
            <person name="Pukall R."/>
            <person name="Spring S."/>
            <person name="Goker M."/>
            <person name="Woyke T."/>
            <person name="Bristow J."/>
            <person name="Eisen J.A."/>
            <person name="Markowitz V."/>
            <person name="Hugenholtz P."/>
            <person name="Kyrpides N.C."/>
            <person name="Klenk H.P."/>
        </authorList>
    </citation>
    <scope>NUCLEOTIDE SEQUENCE [LARGE SCALE GENOMIC DNA]</scope>
    <source>
        <strain evidence="9">ATCC 51220 / DSM 2926 / LMG 16218 / CuHBu1</strain>
    </source>
</reference>
<keyword evidence="4" id="KW-0564">Palmitate</keyword>
<sequence>MKKIISLVAVSILFIVGLTSCGEKKVEEKSQEIKVGATPVPHSEILEIAKEELAEKGYSLEVVEFTDYVTPNLALSDGEIDANFFQHIPYLEEFAKERNLDLVSAGGVHVEPMGLYSEKIKDLADLKDGSVIAIPNDPSNGARALILLQTNGLIKLDPSAGLKATEYDITENSKNFKFEALEAAQLPRVLSDVDAAVINGNYAIESGLNPVEDALLIEGAESPYVNIVAVKTGEEKSEKITALMTALKSEKVKAFIEDKYQGGVVPIF</sequence>
<comment type="subcellular location">
    <subcellularLocation>
        <location evidence="1">Membrane</location>
        <topology evidence="1">Lipid-anchor</topology>
    </subcellularLocation>
</comment>
<name>E3H8J1_ILYPC</name>
<evidence type="ECO:0000256" key="3">
    <source>
        <dbReference type="ARBA" id="ARBA00023136"/>
    </source>
</evidence>
<keyword evidence="2" id="KW-0732">Signal</keyword>
<comment type="similarity">
    <text evidence="6">Belongs to the nlpA lipoprotein family.</text>
</comment>
<evidence type="ECO:0000256" key="7">
    <source>
        <dbReference type="PIRSR" id="PIRSR002854-1"/>
    </source>
</evidence>
<evidence type="ECO:0000256" key="6">
    <source>
        <dbReference type="PIRNR" id="PIRNR002854"/>
    </source>
</evidence>
<dbReference type="Gene3D" id="3.40.190.10">
    <property type="entry name" value="Periplasmic binding protein-like II"/>
    <property type="match status" value="2"/>
</dbReference>
<dbReference type="Proteomes" id="UP000006875">
    <property type="component" value="Chromosome"/>
</dbReference>
<gene>
    <name evidence="8" type="ordered locus">Ilyop_1192</name>
</gene>
<protein>
    <recommendedName>
        <fullName evidence="6">Lipoprotein</fullName>
    </recommendedName>
</protein>
<accession>E3H8J1</accession>
<dbReference type="RefSeq" id="WP_013387640.1">
    <property type="nucleotide sequence ID" value="NC_014632.1"/>
</dbReference>